<dbReference type="Pfam" id="PF18439">
    <property type="entry name" value="zf_UBZ"/>
    <property type="match status" value="1"/>
</dbReference>
<evidence type="ECO:0000256" key="9">
    <source>
        <dbReference type="ARBA" id="ARBA00023204"/>
    </source>
</evidence>
<dbReference type="AlphaFoldDB" id="A0AA39LB69"/>
<keyword evidence="7" id="KW-0862">Zinc</keyword>
<evidence type="ECO:0000259" key="14">
    <source>
        <dbReference type="PROSITE" id="PS51907"/>
    </source>
</evidence>
<dbReference type="GO" id="GO:0003887">
    <property type="term" value="F:DNA-directed DNA polymerase activity"/>
    <property type="evidence" value="ECO:0007669"/>
    <property type="project" value="TreeGrafter"/>
</dbReference>
<dbReference type="GO" id="GO:0070987">
    <property type="term" value="P:error-free translesion synthesis"/>
    <property type="evidence" value="ECO:0007669"/>
    <property type="project" value="UniProtKB-ARBA"/>
</dbReference>
<evidence type="ECO:0000313" key="15">
    <source>
        <dbReference type="EMBL" id="KAK0390665.1"/>
    </source>
</evidence>
<dbReference type="GO" id="GO:0035861">
    <property type="term" value="C:site of double-strand break"/>
    <property type="evidence" value="ECO:0007669"/>
    <property type="project" value="TreeGrafter"/>
</dbReference>
<dbReference type="FunFam" id="1.10.150.20:FF:000014">
    <property type="entry name" value="Polymerase (DNA directed), eta"/>
    <property type="match status" value="1"/>
</dbReference>
<keyword evidence="4" id="KW-0479">Metal-binding</keyword>
<dbReference type="Gene3D" id="3.40.1170.60">
    <property type="match status" value="1"/>
</dbReference>
<evidence type="ECO:0000256" key="3">
    <source>
        <dbReference type="ARBA" id="ARBA00022679"/>
    </source>
</evidence>
<organism evidence="15 16">
    <name type="scientific">Sarocladium strictum</name>
    <name type="common">Black bundle disease fungus</name>
    <name type="synonym">Acremonium strictum</name>
    <dbReference type="NCBI Taxonomy" id="5046"/>
    <lineage>
        <taxon>Eukaryota</taxon>
        <taxon>Fungi</taxon>
        <taxon>Dikarya</taxon>
        <taxon>Ascomycota</taxon>
        <taxon>Pezizomycotina</taxon>
        <taxon>Sordariomycetes</taxon>
        <taxon>Hypocreomycetidae</taxon>
        <taxon>Hypocreales</taxon>
        <taxon>Sarocladiaceae</taxon>
        <taxon>Sarocladium</taxon>
    </lineage>
</organism>
<dbReference type="PANTHER" id="PTHR45873:SF1">
    <property type="entry name" value="DNA POLYMERASE ETA"/>
    <property type="match status" value="1"/>
</dbReference>
<keyword evidence="6" id="KW-0863">Zinc-finger</keyword>
<dbReference type="InterPro" id="IPR017961">
    <property type="entry name" value="DNA_pol_Y-fam_little_finger"/>
</dbReference>
<evidence type="ECO:0000256" key="8">
    <source>
        <dbReference type="ARBA" id="ARBA00023128"/>
    </source>
</evidence>
<dbReference type="FunFam" id="3.40.1170.60:FF:000008">
    <property type="entry name" value="DNA polymerase eta subunit"/>
    <property type="match status" value="1"/>
</dbReference>
<feature type="region of interest" description="Disordered" evidence="12">
    <location>
        <begin position="629"/>
        <end position="685"/>
    </location>
</feature>
<keyword evidence="16" id="KW-1185">Reference proteome</keyword>
<protein>
    <recommendedName>
        <fullName evidence="11">DNA polymerase eta</fullName>
    </recommendedName>
</protein>
<feature type="domain" description="UmuC" evidence="13">
    <location>
        <begin position="44"/>
        <end position="305"/>
    </location>
</feature>
<dbReference type="EMBL" id="JAPDFR010000001">
    <property type="protein sequence ID" value="KAK0390665.1"/>
    <property type="molecule type" value="Genomic_DNA"/>
</dbReference>
<dbReference type="PROSITE" id="PS00028">
    <property type="entry name" value="ZINC_FINGER_C2H2_1"/>
    <property type="match status" value="1"/>
</dbReference>
<dbReference type="GO" id="GO:0005657">
    <property type="term" value="C:replication fork"/>
    <property type="evidence" value="ECO:0007669"/>
    <property type="project" value="UniProtKB-ARBA"/>
</dbReference>
<dbReference type="Gene3D" id="3.30.70.270">
    <property type="match status" value="1"/>
</dbReference>
<comment type="subcellular location">
    <subcellularLocation>
        <location evidence="2">Mitochondrion</location>
    </subcellularLocation>
    <subcellularLocation>
        <location evidence="1">Nucleus</location>
    </subcellularLocation>
</comment>
<evidence type="ECO:0000256" key="10">
    <source>
        <dbReference type="ARBA" id="ARBA00023242"/>
    </source>
</evidence>
<keyword evidence="5" id="KW-0227">DNA damage</keyword>
<dbReference type="Gene3D" id="1.10.150.20">
    <property type="entry name" value="5' to 3' exonuclease, C-terminal subdomain"/>
    <property type="match status" value="1"/>
</dbReference>
<dbReference type="GO" id="GO:0005634">
    <property type="term" value="C:nucleus"/>
    <property type="evidence" value="ECO:0007669"/>
    <property type="project" value="UniProtKB-SubCell"/>
</dbReference>
<feature type="region of interest" description="Disordered" evidence="12">
    <location>
        <begin position="420"/>
        <end position="439"/>
    </location>
</feature>
<dbReference type="GO" id="GO:0007064">
    <property type="term" value="P:mitotic sister chromatid cohesion"/>
    <property type="evidence" value="ECO:0007669"/>
    <property type="project" value="UniProtKB-ARBA"/>
</dbReference>
<dbReference type="GO" id="GO:0003684">
    <property type="term" value="F:damaged DNA binding"/>
    <property type="evidence" value="ECO:0007669"/>
    <property type="project" value="InterPro"/>
</dbReference>
<keyword evidence="10" id="KW-0539">Nucleus</keyword>
<dbReference type="PROSITE" id="PS51907">
    <property type="entry name" value="ZF_UBZ3"/>
    <property type="match status" value="1"/>
</dbReference>
<evidence type="ECO:0000313" key="16">
    <source>
        <dbReference type="Proteomes" id="UP001175261"/>
    </source>
</evidence>
<dbReference type="GO" id="GO:0009314">
    <property type="term" value="P:response to radiation"/>
    <property type="evidence" value="ECO:0007669"/>
    <property type="project" value="TreeGrafter"/>
</dbReference>
<keyword evidence="9" id="KW-0234">DNA repair</keyword>
<dbReference type="Pfam" id="PF11799">
    <property type="entry name" value="IMS_C"/>
    <property type="match status" value="1"/>
</dbReference>
<feature type="compositionally biased region" description="Basic and acidic residues" evidence="12">
    <location>
        <begin position="425"/>
        <end position="436"/>
    </location>
</feature>
<dbReference type="Gene3D" id="3.30.1490.100">
    <property type="entry name" value="DNA polymerase, Y-family, little finger domain"/>
    <property type="match status" value="1"/>
</dbReference>
<reference evidence="15" key="1">
    <citation type="submission" date="2022-10" db="EMBL/GenBank/DDBJ databases">
        <title>Determination and structural analysis of whole genome sequence of Sarocladium strictum F4-1.</title>
        <authorList>
            <person name="Hu L."/>
            <person name="Jiang Y."/>
        </authorList>
    </citation>
    <scope>NUCLEOTIDE SEQUENCE</scope>
    <source>
        <strain evidence="15">F4-1</strain>
    </source>
</reference>
<dbReference type="GO" id="GO:0008270">
    <property type="term" value="F:zinc ion binding"/>
    <property type="evidence" value="ECO:0007669"/>
    <property type="project" value="UniProtKB-KW"/>
</dbReference>
<dbReference type="PIRSF" id="PIRSF036603">
    <property type="entry name" value="DPol_eta"/>
    <property type="match status" value="1"/>
</dbReference>
<gene>
    <name evidence="15" type="ORF">NLU13_0169</name>
</gene>
<dbReference type="GO" id="GO:0006281">
    <property type="term" value="P:DNA repair"/>
    <property type="evidence" value="ECO:0007669"/>
    <property type="project" value="UniProtKB-KW"/>
</dbReference>
<feature type="compositionally biased region" description="Basic residues" evidence="12">
    <location>
        <begin position="661"/>
        <end position="672"/>
    </location>
</feature>
<evidence type="ECO:0000256" key="12">
    <source>
        <dbReference type="SAM" id="MobiDB-lite"/>
    </source>
</evidence>
<name>A0AA39LB69_SARSR</name>
<dbReference type="Proteomes" id="UP001175261">
    <property type="component" value="Unassembled WGS sequence"/>
</dbReference>
<dbReference type="InterPro" id="IPR041298">
    <property type="entry name" value="UBZ3"/>
</dbReference>
<evidence type="ECO:0000256" key="5">
    <source>
        <dbReference type="ARBA" id="ARBA00022763"/>
    </source>
</evidence>
<dbReference type="Pfam" id="PF00817">
    <property type="entry name" value="IMS"/>
    <property type="match status" value="1"/>
</dbReference>
<evidence type="ECO:0000256" key="11">
    <source>
        <dbReference type="ARBA" id="ARBA00044975"/>
    </source>
</evidence>
<sequence>MASHSPPANVPSSPGIGTRRRSRFTYRQLAQLPSYQTTNPLRVVAHIDLDAFYAQCEMVRLGVPEDKPLAVQQWQGLIAVNYPAREAGIGRHCDVTEAKKLCPELIAQHVATWREGDDKWAYRDDAAANISKDKVSLDPYRLQSRRILALVKETLPADKQKVEKASIDEVFLDLSAHVHALLLERFPELAGPPPYDDPTEKLPLPSITALDWQADALVDLDEEEEAVDPDWDDVAILLGSEIVRDIRAKVREKLHYTCSGGIAQNKLVSKLGSGYKKPNKQTVVRSRAVQSFLEGFKVTKFRNLGGKLGEQVVSNFGIESVKELLQVPLDQMKSKLGEETGQWLHNTIRGIDTSEVNSRTQIKSMLSAKSFRPTISSPEQAIKWLRIFVADIFARLVEEGVLEHKRRPRSIILHHRYAGQPRAQGDPRRLETKSRGEAIPSGKTLDEELLFRLAKELLMQISAEDRTWPCSNLSLSVSGFEEGVKGNMGIGAFLVRGEEAESLRQTNAETRPPSSEALQHNKRRRVEDGGIRRFFGKGDSISDDLDARPYTLGFSETKTTITPTTPSENEHAAHNEAQYNSMTHAALVDLHQVRDMKNNDALICSRCQAAFDDADELQSHGDWHMAKDLQEEERGRSTVVTGSSSSSVGSTIHGPGLQHNRGGRGGRGRGRGGKTEQGQSKLKFG</sequence>
<keyword evidence="3" id="KW-0808">Transferase</keyword>
<evidence type="ECO:0000256" key="2">
    <source>
        <dbReference type="ARBA" id="ARBA00004173"/>
    </source>
</evidence>
<dbReference type="InterPro" id="IPR001126">
    <property type="entry name" value="UmuC"/>
</dbReference>
<evidence type="ECO:0000256" key="6">
    <source>
        <dbReference type="ARBA" id="ARBA00022771"/>
    </source>
</evidence>
<comment type="caution">
    <text evidence="15">The sequence shown here is derived from an EMBL/GenBank/DDBJ whole genome shotgun (WGS) entry which is preliminary data.</text>
</comment>
<evidence type="ECO:0000256" key="7">
    <source>
        <dbReference type="ARBA" id="ARBA00022833"/>
    </source>
</evidence>
<feature type="compositionally biased region" description="Polar residues" evidence="12">
    <location>
        <begin position="503"/>
        <end position="518"/>
    </location>
</feature>
<feature type="compositionally biased region" description="Polar residues" evidence="12">
    <location>
        <begin position="676"/>
        <end position="685"/>
    </location>
</feature>
<dbReference type="PANTHER" id="PTHR45873">
    <property type="entry name" value="DNA POLYMERASE ETA"/>
    <property type="match status" value="1"/>
</dbReference>
<dbReference type="Pfam" id="PF21704">
    <property type="entry name" value="POLH-Rev1_HhH"/>
    <property type="match status" value="1"/>
</dbReference>
<accession>A0AA39LB69</accession>
<feature type="region of interest" description="Disordered" evidence="12">
    <location>
        <begin position="503"/>
        <end position="523"/>
    </location>
</feature>
<dbReference type="GO" id="GO:0005739">
    <property type="term" value="C:mitochondrion"/>
    <property type="evidence" value="ECO:0007669"/>
    <property type="project" value="UniProtKB-SubCell"/>
</dbReference>
<proteinExistence type="predicted"/>
<feature type="compositionally biased region" description="Low complexity" evidence="12">
    <location>
        <begin position="637"/>
        <end position="651"/>
    </location>
</feature>
<evidence type="ECO:0000256" key="1">
    <source>
        <dbReference type="ARBA" id="ARBA00004123"/>
    </source>
</evidence>
<evidence type="ECO:0000259" key="13">
    <source>
        <dbReference type="PROSITE" id="PS50173"/>
    </source>
</evidence>
<dbReference type="InterPro" id="IPR052230">
    <property type="entry name" value="DNA_polymerase_eta"/>
</dbReference>
<dbReference type="InterPro" id="IPR013087">
    <property type="entry name" value="Znf_C2H2_type"/>
</dbReference>
<keyword evidence="8" id="KW-0496">Mitochondrion</keyword>
<dbReference type="InterPro" id="IPR043128">
    <property type="entry name" value="Rev_trsase/Diguanyl_cyclase"/>
</dbReference>
<dbReference type="GO" id="GO:0042276">
    <property type="term" value="P:error-prone translesion synthesis"/>
    <property type="evidence" value="ECO:0007669"/>
    <property type="project" value="TreeGrafter"/>
</dbReference>
<evidence type="ECO:0000256" key="4">
    <source>
        <dbReference type="ARBA" id="ARBA00022723"/>
    </source>
</evidence>
<dbReference type="PROSITE" id="PS50173">
    <property type="entry name" value="UMUC"/>
    <property type="match status" value="1"/>
</dbReference>
<dbReference type="InterPro" id="IPR043502">
    <property type="entry name" value="DNA/RNA_pol_sf"/>
</dbReference>
<dbReference type="SUPFAM" id="SSF100879">
    <property type="entry name" value="Lesion bypass DNA polymerase (Y-family), little finger domain"/>
    <property type="match status" value="1"/>
</dbReference>
<feature type="domain" description="UBZ3-type" evidence="14">
    <location>
        <begin position="597"/>
        <end position="632"/>
    </location>
</feature>
<dbReference type="InterPro" id="IPR036775">
    <property type="entry name" value="DNA_pol_Y-fam_lit_finger_sf"/>
</dbReference>
<dbReference type="SUPFAM" id="SSF56672">
    <property type="entry name" value="DNA/RNA polymerases"/>
    <property type="match status" value="1"/>
</dbReference>